<reference evidence="1 2" key="1">
    <citation type="submission" date="2008-10" db="EMBL/GenBank/DDBJ databases">
        <title>Draft genome sequence of Providencia alcalifaciens (DSM 30120).</title>
        <authorList>
            <person name="Sudarsanam P."/>
            <person name="Ley R."/>
            <person name="Guruge J."/>
            <person name="Turnbaugh P.J."/>
            <person name="Mahowald M."/>
            <person name="Liep D."/>
            <person name="Gordon J."/>
        </authorList>
    </citation>
    <scope>NUCLEOTIDE SEQUENCE [LARGE SCALE GENOMIC DNA]</scope>
    <source>
        <strain evidence="1 2">DSM 30120</strain>
    </source>
</reference>
<sequence length="107" mass="12400">MDIGRLRHRVRIERPVTKPLSSGTREKTWMPICETWAEVNSISGRELMSSGAEMSEVTVRVWMRYRADIHPACRMVYRGRIYGIQAVIPDVKFTRLELLCKYGVKDG</sequence>
<accession>B6XBS4</accession>
<dbReference type="InterPro" id="IPR008767">
    <property type="entry name" value="Phage_SPP1_head-tail_adaptor"/>
</dbReference>
<dbReference type="InterPro" id="IPR038666">
    <property type="entry name" value="SSP1_head-tail_sf"/>
</dbReference>
<dbReference type="GeneID" id="57294390"/>
<dbReference type="AlphaFoldDB" id="B6XBS4"/>
<dbReference type="RefSeq" id="WP_006657756.1">
    <property type="nucleotide sequence ID" value="NZ_ABXW01000014.1"/>
</dbReference>
<dbReference type="NCBIfam" id="TIGR01563">
    <property type="entry name" value="gp16_SPP1"/>
    <property type="match status" value="1"/>
</dbReference>
<protein>
    <submittedName>
        <fullName evidence="1">Putative phage head-tail adaptor</fullName>
    </submittedName>
</protein>
<proteinExistence type="predicted"/>
<dbReference type="Pfam" id="PF05521">
    <property type="entry name" value="Phage_HCP"/>
    <property type="match status" value="1"/>
</dbReference>
<reference evidence="1 2" key="2">
    <citation type="submission" date="2008-10" db="EMBL/GenBank/DDBJ databases">
        <authorList>
            <person name="Fulton L."/>
            <person name="Clifton S."/>
            <person name="Fulton B."/>
            <person name="Xu J."/>
            <person name="Minx P."/>
            <person name="Pepin K.H."/>
            <person name="Johnson M."/>
            <person name="Bhonagiri V."/>
            <person name="Nash W.E."/>
            <person name="Mardis E.R."/>
            <person name="Wilson R.K."/>
        </authorList>
    </citation>
    <scope>NUCLEOTIDE SEQUENCE [LARGE SCALE GENOMIC DNA]</scope>
    <source>
        <strain evidence="1 2">DSM 30120</strain>
    </source>
</reference>
<dbReference type="Gene3D" id="2.40.10.270">
    <property type="entry name" value="Bacteriophage SPP1 head-tail adaptor protein"/>
    <property type="match status" value="1"/>
</dbReference>
<organism evidence="1 2">
    <name type="scientific">Providencia alcalifaciens DSM 30120</name>
    <dbReference type="NCBI Taxonomy" id="520999"/>
    <lineage>
        <taxon>Bacteria</taxon>
        <taxon>Pseudomonadati</taxon>
        <taxon>Pseudomonadota</taxon>
        <taxon>Gammaproteobacteria</taxon>
        <taxon>Enterobacterales</taxon>
        <taxon>Morganellaceae</taxon>
        <taxon>Providencia</taxon>
    </lineage>
</organism>
<dbReference type="EMBL" id="ABXW01000014">
    <property type="protein sequence ID" value="EEB47076.1"/>
    <property type="molecule type" value="Genomic_DNA"/>
</dbReference>
<comment type="caution">
    <text evidence="1">The sequence shown here is derived from an EMBL/GenBank/DDBJ whole genome shotgun (WGS) entry which is preliminary data.</text>
</comment>
<dbReference type="Proteomes" id="UP000003729">
    <property type="component" value="Unassembled WGS sequence"/>
</dbReference>
<dbReference type="eggNOG" id="COG5614">
    <property type="taxonomic scope" value="Bacteria"/>
</dbReference>
<name>B6XBS4_9GAMM</name>
<evidence type="ECO:0000313" key="2">
    <source>
        <dbReference type="Proteomes" id="UP000003729"/>
    </source>
</evidence>
<evidence type="ECO:0000313" key="1">
    <source>
        <dbReference type="EMBL" id="EEB47076.1"/>
    </source>
</evidence>
<gene>
    <name evidence="1" type="ORF">PROVALCAL_00785</name>
</gene>